<dbReference type="Gene3D" id="3.20.20.70">
    <property type="entry name" value="Aldolase class I"/>
    <property type="match status" value="1"/>
</dbReference>
<evidence type="ECO:0000259" key="14">
    <source>
        <dbReference type="Pfam" id="PF02749"/>
    </source>
</evidence>
<dbReference type="FunFam" id="3.90.1170.20:FF:000001">
    <property type="entry name" value="Nicotinate-nucleotide diphosphorylase (Carboxylating)"/>
    <property type="match status" value="1"/>
</dbReference>
<dbReference type="InterPro" id="IPR013785">
    <property type="entry name" value="Aldolase_TIM"/>
</dbReference>
<dbReference type="InterPro" id="IPR037128">
    <property type="entry name" value="Quinolinate_PRibosylTase_N_sf"/>
</dbReference>
<evidence type="ECO:0000256" key="2">
    <source>
        <dbReference type="ARBA" id="ARBA00004893"/>
    </source>
</evidence>
<dbReference type="InterPro" id="IPR002638">
    <property type="entry name" value="Quinolinate_PRibosylTrfase_C"/>
</dbReference>
<dbReference type="InterPro" id="IPR036068">
    <property type="entry name" value="Nicotinate_pribotase-like_C"/>
</dbReference>
<comment type="subunit">
    <text evidence="4">Hexamer formed by 3 homodimers.</text>
</comment>
<protein>
    <recommendedName>
        <fullName evidence="11">Probable nicotinate-nucleotide pyrophosphorylase [carboxylating]</fullName>
        <ecNumber evidence="5">2.4.2.19</ecNumber>
    </recommendedName>
    <alternativeName>
        <fullName evidence="9">Quinolinate phosphoribosyltransferase [decarboxylating]</fullName>
    </alternativeName>
</protein>
<accession>A0A853F1A0</accession>
<comment type="catalytic activity">
    <reaction evidence="10">
        <text>nicotinate beta-D-ribonucleotide + CO2 + diphosphate = quinolinate + 5-phospho-alpha-D-ribose 1-diphosphate + 2 H(+)</text>
        <dbReference type="Rhea" id="RHEA:12733"/>
        <dbReference type="ChEBI" id="CHEBI:15378"/>
        <dbReference type="ChEBI" id="CHEBI:16526"/>
        <dbReference type="ChEBI" id="CHEBI:29959"/>
        <dbReference type="ChEBI" id="CHEBI:33019"/>
        <dbReference type="ChEBI" id="CHEBI:57502"/>
        <dbReference type="ChEBI" id="CHEBI:58017"/>
        <dbReference type="EC" id="2.4.2.19"/>
    </reaction>
</comment>
<name>A0A853F1A0_9GAMM</name>
<dbReference type="CDD" id="cd01572">
    <property type="entry name" value="QPRTase"/>
    <property type="match status" value="1"/>
</dbReference>
<evidence type="ECO:0000256" key="6">
    <source>
        <dbReference type="ARBA" id="ARBA00022642"/>
    </source>
</evidence>
<reference evidence="15 16" key="1">
    <citation type="submission" date="2020-05" db="EMBL/GenBank/DDBJ databases">
        <title>Horizontal transmission and recombination maintain forever young bacterial symbiont genomes.</title>
        <authorList>
            <person name="Russell S.L."/>
            <person name="Pepper-Tunick E."/>
            <person name="Svedberg J."/>
            <person name="Byrne A."/>
            <person name="Ruelas Castillo J."/>
            <person name="Vollmers C."/>
            <person name="Beinart R.A."/>
            <person name="Corbett-Detig R."/>
        </authorList>
    </citation>
    <scope>NUCLEOTIDE SEQUENCE [LARGE SCALE GENOMIC DNA]</scope>
    <source>
        <strain evidence="15">455</strain>
    </source>
</reference>
<dbReference type="PIRSF" id="PIRSF006250">
    <property type="entry name" value="NadC_ModD"/>
    <property type="match status" value="1"/>
</dbReference>
<dbReference type="InterPro" id="IPR004393">
    <property type="entry name" value="NadC"/>
</dbReference>
<dbReference type="PANTHER" id="PTHR32179:SF3">
    <property type="entry name" value="NICOTINATE-NUCLEOTIDE PYROPHOSPHORYLASE [CARBOXYLATING]"/>
    <property type="match status" value="1"/>
</dbReference>
<dbReference type="RefSeq" id="WP_369149993.1">
    <property type="nucleotide sequence ID" value="NZ_OZ156463.1"/>
</dbReference>
<dbReference type="SUPFAM" id="SSF51690">
    <property type="entry name" value="Nicotinate/Quinolinate PRTase C-terminal domain-like"/>
    <property type="match status" value="1"/>
</dbReference>
<evidence type="ECO:0000256" key="3">
    <source>
        <dbReference type="ARBA" id="ARBA00009400"/>
    </source>
</evidence>
<evidence type="ECO:0000256" key="7">
    <source>
        <dbReference type="ARBA" id="ARBA00022676"/>
    </source>
</evidence>
<dbReference type="GO" id="GO:0005737">
    <property type="term" value="C:cytoplasm"/>
    <property type="evidence" value="ECO:0007669"/>
    <property type="project" value="TreeGrafter"/>
</dbReference>
<evidence type="ECO:0000313" key="16">
    <source>
        <dbReference type="Proteomes" id="UP000568751"/>
    </source>
</evidence>
<feature type="domain" description="Quinolinate phosphoribosyl transferase C-terminal" evidence="13">
    <location>
        <begin position="105"/>
        <end position="283"/>
    </location>
</feature>
<dbReference type="Gene3D" id="3.90.1170.20">
    <property type="entry name" value="Quinolinate phosphoribosyl transferase, N-terminal domain"/>
    <property type="match status" value="1"/>
</dbReference>
<comment type="function">
    <text evidence="1">Involved in the catabolism of quinolinic acid (QA).</text>
</comment>
<organism evidence="15 16">
    <name type="scientific">Candidatus Thiodubiliella endoseptemdiera</name>
    <dbReference type="NCBI Taxonomy" id="2738886"/>
    <lineage>
        <taxon>Bacteria</taxon>
        <taxon>Pseudomonadati</taxon>
        <taxon>Pseudomonadota</taxon>
        <taxon>Gammaproteobacteria</taxon>
        <taxon>Candidatus Pseudothioglobaceae</taxon>
        <taxon>Candidatus Thiodubiliella</taxon>
    </lineage>
</organism>
<dbReference type="FunFam" id="3.20.20.70:FF:000030">
    <property type="entry name" value="Nicotinate-nucleotide pyrophosphorylase, carboxylating"/>
    <property type="match status" value="1"/>
</dbReference>
<evidence type="ECO:0000256" key="11">
    <source>
        <dbReference type="ARBA" id="ARBA00069173"/>
    </source>
</evidence>
<evidence type="ECO:0000256" key="5">
    <source>
        <dbReference type="ARBA" id="ARBA00011944"/>
    </source>
</evidence>
<sequence length="285" mass="30698">MSKINAIVALALDEDIGTGDVSASLLDDKIVSAQIIARESAVICGTQYAQMAFLLLDESIQIAWQLGDGDNIQAGQVLAILSGSSRAIISAERVALNFLQTLSAVATQTQYLVNKIAHTNAQLLDTRKTLPGLRLAQKQAVQCGGGVNHRMGLYDCVMLKENHIIAAGSITQAVQSAGRKYPDLPLIVEVETLPQLTEILDLINIDNCKRLNLLHVPIDRVLCDNFSMADLMRAVKLVNHNVPLEASGNINESTIVAVAETGIDYISTGSITKNIQAIDLSLRFI</sequence>
<dbReference type="PANTHER" id="PTHR32179">
    <property type="entry name" value="NICOTINATE-NUCLEOTIDE PYROPHOSPHORYLASE [CARBOXYLATING]"/>
    <property type="match status" value="1"/>
</dbReference>
<evidence type="ECO:0000259" key="13">
    <source>
        <dbReference type="Pfam" id="PF01729"/>
    </source>
</evidence>
<keyword evidence="8 12" id="KW-0808">Transferase</keyword>
<dbReference type="EMBL" id="JACCHT010000001">
    <property type="protein sequence ID" value="NYT27654.1"/>
    <property type="molecule type" value="Genomic_DNA"/>
</dbReference>
<dbReference type="GO" id="GO:0034213">
    <property type="term" value="P:quinolinate catabolic process"/>
    <property type="evidence" value="ECO:0007669"/>
    <property type="project" value="TreeGrafter"/>
</dbReference>
<evidence type="ECO:0000256" key="9">
    <source>
        <dbReference type="ARBA" id="ARBA00033102"/>
    </source>
</evidence>
<dbReference type="NCBIfam" id="TIGR00078">
    <property type="entry name" value="nadC"/>
    <property type="match status" value="1"/>
</dbReference>
<dbReference type="InterPro" id="IPR022412">
    <property type="entry name" value="Quinolinate_PRibosylTrfase_N"/>
</dbReference>
<dbReference type="GO" id="GO:0004514">
    <property type="term" value="F:nicotinate-nucleotide diphosphorylase (carboxylating) activity"/>
    <property type="evidence" value="ECO:0007669"/>
    <property type="project" value="UniProtKB-EC"/>
</dbReference>
<dbReference type="AlphaFoldDB" id="A0A853F1A0"/>
<dbReference type="GO" id="GO:0009435">
    <property type="term" value="P:NAD+ biosynthetic process"/>
    <property type="evidence" value="ECO:0007669"/>
    <property type="project" value="UniProtKB-UniPathway"/>
</dbReference>
<comment type="similarity">
    <text evidence="3 12">Belongs to the NadC/ModD family.</text>
</comment>
<proteinExistence type="inferred from homology"/>
<feature type="domain" description="Quinolinate phosphoribosyl transferase N-terminal" evidence="14">
    <location>
        <begin position="25"/>
        <end position="103"/>
    </location>
</feature>
<dbReference type="EC" id="2.4.2.19" evidence="5"/>
<evidence type="ECO:0000256" key="12">
    <source>
        <dbReference type="PIRNR" id="PIRNR006250"/>
    </source>
</evidence>
<dbReference type="Proteomes" id="UP000568751">
    <property type="component" value="Unassembled WGS sequence"/>
</dbReference>
<evidence type="ECO:0000256" key="8">
    <source>
        <dbReference type="ARBA" id="ARBA00022679"/>
    </source>
</evidence>
<keyword evidence="6" id="KW-0662">Pyridine nucleotide biosynthesis</keyword>
<dbReference type="Pfam" id="PF02749">
    <property type="entry name" value="QRPTase_N"/>
    <property type="match status" value="1"/>
</dbReference>
<dbReference type="InterPro" id="IPR027277">
    <property type="entry name" value="NadC/ModD"/>
</dbReference>
<evidence type="ECO:0000256" key="4">
    <source>
        <dbReference type="ARBA" id="ARBA00011218"/>
    </source>
</evidence>
<dbReference type="SUPFAM" id="SSF54675">
    <property type="entry name" value="Nicotinate/Quinolinate PRTase N-terminal domain-like"/>
    <property type="match status" value="1"/>
</dbReference>
<dbReference type="UniPathway" id="UPA00253">
    <property type="reaction ID" value="UER00331"/>
</dbReference>
<keyword evidence="7 12" id="KW-0328">Glycosyltransferase</keyword>
<evidence type="ECO:0000313" key="15">
    <source>
        <dbReference type="EMBL" id="NYT27654.1"/>
    </source>
</evidence>
<gene>
    <name evidence="15" type="primary">nadC</name>
    <name evidence="15" type="ORF">H0A76_06995</name>
</gene>
<comment type="caution">
    <text evidence="15">The sequence shown here is derived from an EMBL/GenBank/DDBJ whole genome shotgun (WGS) entry which is preliminary data.</text>
</comment>
<evidence type="ECO:0000256" key="10">
    <source>
        <dbReference type="ARBA" id="ARBA00047445"/>
    </source>
</evidence>
<comment type="pathway">
    <text evidence="2">Cofactor biosynthesis; NAD(+) biosynthesis; nicotinate D-ribonucleotide from quinolinate: step 1/1.</text>
</comment>
<dbReference type="Pfam" id="PF01729">
    <property type="entry name" value="QRPTase_C"/>
    <property type="match status" value="1"/>
</dbReference>
<evidence type="ECO:0000256" key="1">
    <source>
        <dbReference type="ARBA" id="ARBA00003237"/>
    </source>
</evidence>